<dbReference type="SFLD" id="SFLDG01386">
    <property type="entry name" value="main_SPASM_domain-containing"/>
    <property type="match status" value="1"/>
</dbReference>
<evidence type="ECO:0000313" key="9">
    <source>
        <dbReference type="Proteomes" id="UP001500888"/>
    </source>
</evidence>
<dbReference type="InterPro" id="IPR023867">
    <property type="entry name" value="Sulphatase_maturase_rSAM"/>
</dbReference>
<name>A0ABP7HPB0_9ACTN</name>
<dbReference type="Pfam" id="PF04055">
    <property type="entry name" value="Radical_SAM"/>
    <property type="match status" value="1"/>
</dbReference>
<dbReference type="PROSITE" id="PS01305">
    <property type="entry name" value="MOAA_NIFB_PQQE"/>
    <property type="match status" value="1"/>
</dbReference>
<dbReference type="InterPro" id="IPR007197">
    <property type="entry name" value="rSAM"/>
</dbReference>
<dbReference type="InterPro" id="IPR013785">
    <property type="entry name" value="Aldolase_TIM"/>
</dbReference>
<dbReference type="CDD" id="cd01335">
    <property type="entry name" value="Radical_SAM"/>
    <property type="match status" value="1"/>
</dbReference>
<dbReference type="SFLD" id="SFLDG01067">
    <property type="entry name" value="SPASM/twitch_domain_containing"/>
    <property type="match status" value="1"/>
</dbReference>
<dbReference type="Gene3D" id="3.20.20.70">
    <property type="entry name" value="Aldolase class I"/>
    <property type="match status" value="1"/>
</dbReference>
<feature type="domain" description="Radical SAM core" evidence="7">
    <location>
        <begin position="8"/>
        <end position="242"/>
    </location>
</feature>
<keyword evidence="5" id="KW-0408">Iron</keyword>
<dbReference type="PANTHER" id="PTHR43273:SF8">
    <property type="entry name" value="RADICAL SAM DOMAIN PROTEIN"/>
    <property type="match status" value="1"/>
</dbReference>
<protein>
    <submittedName>
        <fullName evidence="8">FxsB family radical SAM/SPASM domain protein</fullName>
    </submittedName>
</protein>
<organism evidence="8 9">
    <name type="scientific">Sphaerisporangium flaviroseum</name>
    <dbReference type="NCBI Taxonomy" id="509199"/>
    <lineage>
        <taxon>Bacteria</taxon>
        <taxon>Bacillati</taxon>
        <taxon>Actinomycetota</taxon>
        <taxon>Actinomycetes</taxon>
        <taxon>Streptosporangiales</taxon>
        <taxon>Streptosporangiaceae</taxon>
        <taxon>Sphaerisporangium</taxon>
    </lineage>
</organism>
<keyword evidence="6" id="KW-0411">Iron-sulfur</keyword>
<dbReference type="SFLD" id="SFLDS00029">
    <property type="entry name" value="Radical_SAM"/>
    <property type="match status" value="1"/>
</dbReference>
<dbReference type="InterPro" id="IPR058240">
    <property type="entry name" value="rSAM_sf"/>
</dbReference>
<evidence type="ECO:0000256" key="1">
    <source>
        <dbReference type="ARBA" id="ARBA00001966"/>
    </source>
</evidence>
<accession>A0ABP7HPB0</accession>
<dbReference type="InterPro" id="IPR000385">
    <property type="entry name" value="MoaA_NifB_PqqE_Fe-S-bd_CS"/>
</dbReference>
<keyword evidence="9" id="KW-1185">Reference proteome</keyword>
<dbReference type="PANTHER" id="PTHR43273">
    <property type="entry name" value="ANAEROBIC SULFATASE-MATURATING ENZYME HOMOLOG ASLB-RELATED"/>
    <property type="match status" value="1"/>
</dbReference>
<dbReference type="SFLD" id="SFLDG01072">
    <property type="entry name" value="dehydrogenase_like"/>
    <property type="match status" value="1"/>
</dbReference>
<evidence type="ECO:0000259" key="7">
    <source>
        <dbReference type="PROSITE" id="PS51918"/>
    </source>
</evidence>
<dbReference type="SUPFAM" id="SSF102114">
    <property type="entry name" value="Radical SAM enzymes"/>
    <property type="match status" value="1"/>
</dbReference>
<dbReference type="PROSITE" id="PS51918">
    <property type="entry name" value="RADICAL_SAM"/>
    <property type="match status" value="1"/>
</dbReference>
<evidence type="ECO:0000256" key="6">
    <source>
        <dbReference type="ARBA" id="ARBA00023014"/>
    </source>
</evidence>
<evidence type="ECO:0000256" key="2">
    <source>
        <dbReference type="ARBA" id="ARBA00022485"/>
    </source>
</evidence>
<comment type="caution">
    <text evidence="8">The sequence shown here is derived from an EMBL/GenBank/DDBJ whole genome shotgun (WGS) entry which is preliminary data.</text>
</comment>
<dbReference type="NCBIfam" id="TIGR04269">
    <property type="entry name" value="SAM_SPASM_FxsB"/>
    <property type="match status" value="1"/>
</dbReference>
<dbReference type="Proteomes" id="UP001500888">
    <property type="component" value="Unassembled WGS sequence"/>
</dbReference>
<keyword evidence="2" id="KW-0004">4Fe-4S</keyword>
<keyword evidence="4" id="KW-0479">Metal-binding</keyword>
<evidence type="ECO:0000256" key="4">
    <source>
        <dbReference type="ARBA" id="ARBA00022723"/>
    </source>
</evidence>
<comment type="cofactor">
    <cofactor evidence="1">
        <name>[4Fe-4S] cluster</name>
        <dbReference type="ChEBI" id="CHEBI:49883"/>
    </cofactor>
</comment>
<gene>
    <name evidence="8" type="ORF">GCM10022226_20910</name>
</gene>
<proteinExistence type="predicted"/>
<evidence type="ECO:0000256" key="5">
    <source>
        <dbReference type="ARBA" id="ARBA00023004"/>
    </source>
</evidence>
<evidence type="ECO:0000256" key="3">
    <source>
        <dbReference type="ARBA" id="ARBA00022691"/>
    </source>
</evidence>
<evidence type="ECO:0000313" key="8">
    <source>
        <dbReference type="EMBL" id="GAA3801061.1"/>
    </source>
</evidence>
<dbReference type="InterPro" id="IPR026335">
    <property type="entry name" value="rSAM_SPASM_FxsB"/>
</dbReference>
<dbReference type="EMBL" id="BAAAZR010000002">
    <property type="protein sequence ID" value="GAA3801061.1"/>
    <property type="molecule type" value="Genomic_DNA"/>
</dbReference>
<sequence>MLESGWRPSAFRQFILKINSRCDLSCRYCYIYEMADQSWRSQPRHMAPAIVDHAARRIAAHARLHDLGEIEVILHGGEPLLVGPDLLSYTVKAVRGAADTGTRVHVALQTNAVRMDEAYLRVLDGLGVRVGVSLDGYAEAHDRHRRFANGKGSHTAVASSLRRLAAGPFHHLFSGILCTIDVRNDPVRTYEALIEFDPPAVDFLLPHGNWVTPPPFRDPESTETPYADWLIPIFDRWYGSPREETEVRMFNEIMRLLMGRPSRTEAVGLSPARMVVIETDGSYEQSDILKSAYHGAAATKMHVLRDSLEDVLAHPSMMARQLGVAALSPRCHACDIHTICGGGLYAHRYDDTGGFTNPSVYCPDLYRLIAHIHHRVADDIAKLKGRRDGAPPAPDLR</sequence>
<reference evidence="9" key="1">
    <citation type="journal article" date="2019" name="Int. J. Syst. Evol. Microbiol.">
        <title>The Global Catalogue of Microorganisms (GCM) 10K type strain sequencing project: providing services to taxonomists for standard genome sequencing and annotation.</title>
        <authorList>
            <consortium name="The Broad Institute Genomics Platform"/>
            <consortium name="The Broad Institute Genome Sequencing Center for Infectious Disease"/>
            <person name="Wu L."/>
            <person name="Ma J."/>
        </authorList>
    </citation>
    <scope>NUCLEOTIDE SEQUENCE [LARGE SCALE GENOMIC DNA]</scope>
    <source>
        <strain evidence="9">JCM 16908</strain>
    </source>
</reference>
<keyword evidence="3" id="KW-0949">S-adenosyl-L-methionine</keyword>